<dbReference type="InterPro" id="IPR011008">
    <property type="entry name" value="Dimeric_a/b-barrel"/>
</dbReference>
<evidence type="ECO:0000313" key="1">
    <source>
        <dbReference type="EMBL" id="KAJ7668335.1"/>
    </source>
</evidence>
<keyword evidence="2" id="KW-1185">Reference proteome</keyword>
<comment type="caution">
    <text evidence="1">The sequence shown here is derived from an EMBL/GenBank/DDBJ whole genome shotgun (WGS) entry which is preliminary data.</text>
</comment>
<sequence length="227" mass="25862">MISQQSSAQGLVFIYLEAGPDVNETDLNAWYDNEHAPLRLTVPGFMSAIRYKAVDSQNPKWLTLYDIETPEAANSDAYNALRAQGSDNEKAILSKLGGLSRRSYLHMGTFTHPDTKPEELPSKYVFVVSLEMTPEGEDELNKWYDEEHMDLLSKIPGWKAGRKRGELADQPVAKYLAIHELSNNDFLSTPEFKHATSTEWRARVMKNAVRREVRIFELHKDFGKSKV</sequence>
<organism evidence="1 2">
    <name type="scientific">Mycena rosella</name>
    <name type="common">Pink bonnet</name>
    <name type="synonym">Agaricus rosellus</name>
    <dbReference type="NCBI Taxonomy" id="1033263"/>
    <lineage>
        <taxon>Eukaryota</taxon>
        <taxon>Fungi</taxon>
        <taxon>Dikarya</taxon>
        <taxon>Basidiomycota</taxon>
        <taxon>Agaricomycotina</taxon>
        <taxon>Agaricomycetes</taxon>
        <taxon>Agaricomycetidae</taxon>
        <taxon>Agaricales</taxon>
        <taxon>Marasmiineae</taxon>
        <taxon>Mycenaceae</taxon>
        <taxon>Mycena</taxon>
    </lineage>
</organism>
<proteinExistence type="predicted"/>
<dbReference type="SUPFAM" id="SSF54909">
    <property type="entry name" value="Dimeric alpha+beta barrel"/>
    <property type="match status" value="2"/>
</dbReference>
<evidence type="ECO:0000313" key="2">
    <source>
        <dbReference type="Proteomes" id="UP001221757"/>
    </source>
</evidence>
<dbReference type="AlphaFoldDB" id="A0AAD7CYL7"/>
<dbReference type="EMBL" id="JARKIE010000194">
    <property type="protein sequence ID" value="KAJ7668335.1"/>
    <property type="molecule type" value="Genomic_DNA"/>
</dbReference>
<accession>A0AAD7CYL7</accession>
<dbReference type="Proteomes" id="UP001221757">
    <property type="component" value="Unassembled WGS sequence"/>
</dbReference>
<reference evidence="1" key="1">
    <citation type="submission" date="2023-03" db="EMBL/GenBank/DDBJ databases">
        <title>Massive genome expansion in bonnet fungi (Mycena s.s.) driven by repeated elements and novel gene families across ecological guilds.</title>
        <authorList>
            <consortium name="Lawrence Berkeley National Laboratory"/>
            <person name="Harder C.B."/>
            <person name="Miyauchi S."/>
            <person name="Viragh M."/>
            <person name="Kuo A."/>
            <person name="Thoen E."/>
            <person name="Andreopoulos B."/>
            <person name="Lu D."/>
            <person name="Skrede I."/>
            <person name="Drula E."/>
            <person name="Henrissat B."/>
            <person name="Morin E."/>
            <person name="Kohler A."/>
            <person name="Barry K."/>
            <person name="LaButti K."/>
            <person name="Morin E."/>
            <person name="Salamov A."/>
            <person name="Lipzen A."/>
            <person name="Mereny Z."/>
            <person name="Hegedus B."/>
            <person name="Baldrian P."/>
            <person name="Stursova M."/>
            <person name="Weitz H."/>
            <person name="Taylor A."/>
            <person name="Grigoriev I.V."/>
            <person name="Nagy L.G."/>
            <person name="Martin F."/>
            <person name="Kauserud H."/>
        </authorList>
    </citation>
    <scope>NUCLEOTIDE SEQUENCE</scope>
    <source>
        <strain evidence="1">CBHHK067</strain>
    </source>
</reference>
<name>A0AAD7CYL7_MYCRO</name>
<gene>
    <name evidence="1" type="ORF">B0H17DRAFT_1142454</name>
</gene>
<protein>
    <submittedName>
        <fullName evidence="1">Uncharacterized protein</fullName>
    </submittedName>
</protein>